<dbReference type="Gene3D" id="3.40.720.10">
    <property type="entry name" value="Alkaline Phosphatase, subunit A"/>
    <property type="match status" value="1"/>
</dbReference>
<dbReference type="AlphaFoldDB" id="A0A433VQK5"/>
<dbReference type="Proteomes" id="UP000271624">
    <property type="component" value="Unassembled WGS sequence"/>
</dbReference>
<sequence>MNNITAVEQALIQRQQIPEALAPAMLKPSYDGLGLSNIAALTLEWLCEPYVLNAHKTVTPFNPELLAIKSLTDAWHSWQQQAPINHVVLIILDAFGYEQFRTLSSEGVIPSLTQACNSPQAFFMPATSVFPSTTVTALTSAATAQAPALHGLINTHIYFQEVGSLVNLIGFRPSFTPTSAPYLDSQLNPDTLLPMPNIYVLMEKSGVDVEIINFHKFKNTSISRFTSAGSNALLNSFFGYRTPADAFSQLRQRLTSKTPNVKSFTYLYIPEIDTFAHCYQPLSQNYRAEVASIDFSLYREVLAPLAGRNDTVLLITADHGQRAVHPDKITWLNHHPILNKNLSAPFTGGTQARYLYIHKGKEKEVYDYVQENLAEEFLLLSKAEAIELGLLGLPGNELSQLSYNRLGDAIIIPRGDWVSFENDTQHYPVGIHGGLSHAEMLIPFLAYRL</sequence>
<evidence type="ECO:0000313" key="2">
    <source>
        <dbReference type="Proteomes" id="UP000271624"/>
    </source>
</evidence>
<gene>
    <name evidence="1" type="ORF">DSM106972_015540</name>
</gene>
<name>A0A433VQK5_9CYAN</name>
<dbReference type="Pfam" id="PF01663">
    <property type="entry name" value="Phosphodiest"/>
    <property type="match status" value="1"/>
</dbReference>
<dbReference type="InterPro" id="IPR002591">
    <property type="entry name" value="Phosphodiest/P_Trfase"/>
</dbReference>
<reference evidence="1" key="1">
    <citation type="submission" date="2018-12" db="EMBL/GenBank/DDBJ databases">
        <authorList>
            <person name="Will S."/>
            <person name="Neumann-Schaal M."/>
            <person name="Henke P."/>
        </authorList>
    </citation>
    <scope>NUCLEOTIDE SEQUENCE</scope>
    <source>
        <strain evidence="1">PCC 7102</strain>
    </source>
</reference>
<dbReference type="EMBL" id="RSCL01000003">
    <property type="protein sequence ID" value="RUT08386.1"/>
    <property type="molecule type" value="Genomic_DNA"/>
</dbReference>
<dbReference type="OrthoDB" id="502398at2"/>
<dbReference type="SUPFAM" id="SSF53649">
    <property type="entry name" value="Alkaline phosphatase-like"/>
    <property type="match status" value="1"/>
</dbReference>
<dbReference type="GO" id="GO:0016787">
    <property type="term" value="F:hydrolase activity"/>
    <property type="evidence" value="ECO:0007669"/>
    <property type="project" value="UniProtKB-ARBA"/>
</dbReference>
<dbReference type="PANTHER" id="PTHR10151">
    <property type="entry name" value="ECTONUCLEOTIDE PYROPHOSPHATASE/PHOSPHODIESTERASE"/>
    <property type="match status" value="1"/>
</dbReference>
<dbReference type="InterPro" id="IPR017850">
    <property type="entry name" value="Alkaline_phosphatase_core_sf"/>
</dbReference>
<keyword evidence="2" id="KW-1185">Reference proteome</keyword>
<accession>A0A433VQK5</accession>
<dbReference type="PANTHER" id="PTHR10151:SF120">
    <property type="entry name" value="BIS(5'-ADENOSYL)-TRIPHOSPHATASE"/>
    <property type="match status" value="1"/>
</dbReference>
<proteinExistence type="predicted"/>
<dbReference type="RefSeq" id="WP_127080192.1">
    <property type="nucleotide sequence ID" value="NZ_RSCL01000003.1"/>
</dbReference>
<comment type="caution">
    <text evidence="1">The sequence shown here is derived from an EMBL/GenBank/DDBJ whole genome shotgun (WGS) entry which is preliminary data.</text>
</comment>
<organism evidence="1 2">
    <name type="scientific">Dulcicalothrix desertica PCC 7102</name>
    <dbReference type="NCBI Taxonomy" id="232991"/>
    <lineage>
        <taxon>Bacteria</taxon>
        <taxon>Bacillati</taxon>
        <taxon>Cyanobacteriota</taxon>
        <taxon>Cyanophyceae</taxon>
        <taxon>Nostocales</taxon>
        <taxon>Calotrichaceae</taxon>
        <taxon>Dulcicalothrix</taxon>
    </lineage>
</organism>
<reference evidence="1" key="2">
    <citation type="journal article" date="2019" name="Genome Biol. Evol.">
        <title>Day and night: Metabolic profiles and evolutionary relationships of six axenic non-marine cyanobacteria.</title>
        <authorList>
            <person name="Will S.E."/>
            <person name="Henke P."/>
            <person name="Boedeker C."/>
            <person name="Huang S."/>
            <person name="Brinkmann H."/>
            <person name="Rohde M."/>
            <person name="Jarek M."/>
            <person name="Friedl T."/>
            <person name="Seufert S."/>
            <person name="Schumacher M."/>
            <person name="Overmann J."/>
            <person name="Neumann-Schaal M."/>
            <person name="Petersen J."/>
        </authorList>
    </citation>
    <scope>NUCLEOTIDE SEQUENCE [LARGE SCALE GENOMIC DNA]</scope>
    <source>
        <strain evidence="1">PCC 7102</strain>
    </source>
</reference>
<protein>
    <submittedName>
        <fullName evidence="1">Phosphodiesterase</fullName>
    </submittedName>
</protein>
<evidence type="ECO:0000313" key="1">
    <source>
        <dbReference type="EMBL" id="RUT08386.1"/>
    </source>
</evidence>